<organism evidence="2 3">
    <name type="scientific">Spartinivicinus poritis</name>
    <dbReference type="NCBI Taxonomy" id="2994640"/>
    <lineage>
        <taxon>Bacteria</taxon>
        <taxon>Pseudomonadati</taxon>
        <taxon>Pseudomonadota</taxon>
        <taxon>Gammaproteobacteria</taxon>
        <taxon>Oceanospirillales</taxon>
        <taxon>Zooshikellaceae</taxon>
        <taxon>Spartinivicinus</taxon>
    </lineage>
</organism>
<proteinExistence type="predicted"/>
<comment type="caution">
    <text evidence="2">The sequence shown here is derived from an EMBL/GenBank/DDBJ whole genome shotgun (WGS) entry which is preliminary data.</text>
</comment>
<name>A0ABT5UES0_9GAMM</name>
<gene>
    <name evidence="2" type="ORF">ORQ98_23210</name>
</gene>
<keyword evidence="3" id="KW-1185">Reference proteome</keyword>
<dbReference type="InterPro" id="IPR049191">
    <property type="entry name" value="SutA_RBD"/>
</dbReference>
<evidence type="ECO:0000259" key="1">
    <source>
        <dbReference type="Pfam" id="PF20661"/>
    </source>
</evidence>
<dbReference type="RefSeq" id="WP_274691184.1">
    <property type="nucleotide sequence ID" value="NZ_JAPMOU010000044.1"/>
</dbReference>
<evidence type="ECO:0000313" key="3">
    <source>
        <dbReference type="Proteomes" id="UP001528823"/>
    </source>
</evidence>
<dbReference type="Pfam" id="PF20661">
    <property type="entry name" value="SutA-RBD"/>
    <property type="match status" value="1"/>
</dbReference>
<evidence type="ECO:0000313" key="2">
    <source>
        <dbReference type="EMBL" id="MDE1464876.1"/>
    </source>
</evidence>
<reference evidence="2 3" key="1">
    <citation type="submission" date="2022-11" db="EMBL/GenBank/DDBJ databases">
        <title>Spartinivicinus poritis sp. nov., isolated from scleractinian coral Porites lutea.</title>
        <authorList>
            <person name="Zhang G."/>
            <person name="Cai L."/>
            <person name="Wei Q."/>
        </authorList>
    </citation>
    <scope>NUCLEOTIDE SEQUENCE [LARGE SCALE GENOMIC DNA]</scope>
    <source>
        <strain evidence="2 3">A2-2</strain>
    </source>
</reference>
<feature type="domain" description="Transcriptional regulator SutA RNAP-binding" evidence="1">
    <location>
        <begin position="12"/>
        <end position="41"/>
    </location>
</feature>
<protein>
    <recommendedName>
        <fullName evidence="1">Transcriptional regulator SutA RNAP-binding domain-containing protein</fullName>
    </recommendedName>
</protein>
<sequence length="65" mass="6904">MTRKKQDELSSETRQKSIDDQVAAFLKAGGEIQEIPKGKSGIAKGSNTRIGIVLGNSSAEKNTKG</sequence>
<accession>A0ABT5UES0</accession>
<dbReference type="EMBL" id="JAPMOU010000044">
    <property type="protein sequence ID" value="MDE1464876.1"/>
    <property type="molecule type" value="Genomic_DNA"/>
</dbReference>
<dbReference type="Proteomes" id="UP001528823">
    <property type="component" value="Unassembled WGS sequence"/>
</dbReference>